<dbReference type="Gene3D" id="1.20.1280.290">
    <property type="match status" value="1"/>
</dbReference>
<dbReference type="EMBL" id="CP036279">
    <property type="protein sequence ID" value="QDU59527.1"/>
    <property type="molecule type" value="Genomic_DNA"/>
</dbReference>
<protein>
    <submittedName>
        <fullName evidence="3">Lipid-A-disaccharide synthase</fullName>
    </submittedName>
</protein>
<dbReference type="Pfam" id="PF07578">
    <property type="entry name" value="LAB_N"/>
    <property type="match status" value="1"/>
</dbReference>
<dbReference type="InterPro" id="IPR011499">
    <property type="entry name" value="Lipid_A_biosynth_N"/>
</dbReference>
<evidence type="ECO:0000259" key="2">
    <source>
        <dbReference type="SMART" id="SM01259"/>
    </source>
</evidence>
<proteinExistence type="predicted"/>
<organism evidence="3 4">
    <name type="scientific">Kolteria novifilia</name>
    <dbReference type="NCBI Taxonomy" id="2527975"/>
    <lineage>
        <taxon>Bacteria</taxon>
        <taxon>Pseudomonadati</taxon>
        <taxon>Planctomycetota</taxon>
        <taxon>Planctomycetia</taxon>
        <taxon>Kolteriales</taxon>
        <taxon>Kolteriaceae</taxon>
        <taxon>Kolteria</taxon>
    </lineage>
</organism>
<dbReference type="Proteomes" id="UP000317093">
    <property type="component" value="Chromosome"/>
</dbReference>
<evidence type="ECO:0000313" key="4">
    <source>
        <dbReference type="Proteomes" id="UP000317093"/>
    </source>
</evidence>
<keyword evidence="1" id="KW-1133">Transmembrane helix</keyword>
<dbReference type="RefSeq" id="WP_145253935.1">
    <property type="nucleotide sequence ID" value="NZ_CP036279.1"/>
</dbReference>
<dbReference type="GO" id="GO:0009245">
    <property type="term" value="P:lipid A biosynthetic process"/>
    <property type="evidence" value="ECO:0007669"/>
    <property type="project" value="InterPro"/>
</dbReference>
<dbReference type="AlphaFoldDB" id="A0A518AXS3"/>
<keyword evidence="4" id="KW-1185">Reference proteome</keyword>
<sequence length="123" mass="13700">MSLLEIIWLTVGFGGQALFSARFLVQWLASERKGESVIPIAFWYLSLSGGASLLAYAIYRQDPVIITGQAFGVIVYVRNLVLIHRKQYEENELRVAHQEQPVDVNAETVVLNAKSAPLLKRAG</sequence>
<dbReference type="GO" id="GO:0016020">
    <property type="term" value="C:membrane"/>
    <property type="evidence" value="ECO:0007669"/>
    <property type="project" value="GOC"/>
</dbReference>
<dbReference type="KEGG" id="knv:Pan216_03560"/>
<evidence type="ECO:0000313" key="3">
    <source>
        <dbReference type="EMBL" id="QDU59527.1"/>
    </source>
</evidence>
<evidence type="ECO:0000256" key="1">
    <source>
        <dbReference type="SAM" id="Phobius"/>
    </source>
</evidence>
<gene>
    <name evidence="3" type="ORF">Pan216_03560</name>
</gene>
<feature type="transmembrane region" description="Helical" evidence="1">
    <location>
        <begin position="65"/>
        <end position="84"/>
    </location>
</feature>
<dbReference type="SMART" id="SM01259">
    <property type="entry name" value="LAB_N"/>
    <property type="match status" value="1"/>
</dbReference>
<reference evidence="3 4" key="1">
    <citation type="submission" date="2019-02" db="EMBL/GenBank/DDBJ databases">
        <title>Deep-cultivation of Planctomycetes and their phenomic and genomic characterization uncovers novel biology.</title>
        <authorList>
            <person name="Wiegand S."/>
            <person name="Jogler M."/>
            <person name="Boedeker C."/>
            <person name="Pinto D."/>
            <person name="Vollmers J."/>
            <person name="Rivas-Marin E."/>
            <person name="Kohn T."/>
            <person name="Peeters S.H."/>
            <person name="Heuer A."/>
            <person name="Rast P."/>
            <person name="Oberbeckmann S."/>
            <person name="Bunk B."/>
            <person name="Jeske O."/>
            <person name="Meyerdierks A."/>
            <person name="Storesund J.E."/>
            <person name="Kallscheuer N."/>
            <person name="Luecker S."/>
            <person name="Lage O.M."/>
            <person name="Pohl T."/>
            <person name="Merkel B.J."/>
            <person name="Hornburger P."/>
            <person name="Mueller R.-W."/>
            <person name="Bruemmer F."/>
            <person name="Labrenz M."/>
            <person name="Spormann A.M."/>
            <person name="Op den Camp H."/>
            <person name="Overmann J."/>
            <person name="Amann R."/>
            <person name="Jetten M.S.M."/>
            <person name="Mascher T."/>
            <person name="Medema M.H."/>
            <person name="Devos D.P."/>
            <person name="Kaster A.-K."/>
            <person name="Ovreas L."/>
            <person name="Rohde M."/>
            <person name="Galperin M.Y."/>
            <person name="Jogler C."/>
        </authorList>
    </citation>
    <scope>NUCLEOTIDE SEQUENCE [LARGE SCALE GENOMIC DNA]</scope>
    <source>
        <strain evidence="3 4">Pan216</strain>
    </source>
</reference>
<keyword evidence="1" id="KW-0472">Membrane</keyword>
<accession>A0A518AXS3</accession>
<dbReference type="GO" id="GO:0008915">
    <property type="term" value="F:lipid-A-disaccharide synthase activity"/>
    <property type="evidence" value="ECO:0007669"/>
    <property type="project" value="InterPro"/>
</dbReference>
<dbReference type="OrthoDB" id="196309at2"/>
<feature type="transmembrane region" description="Helical" evidence="1">
    <location>
        <begin position="37"/>
        <end position="59"/>
    </location>
</feature>
<feature type="transmembrane region" description="Helical" evidence="1">
    <location>
        <begin position="6"/>
        <end position="25"/>
    </location>
</feature>
<keyword evidence="1" id="KW-0812">Transmembrane</keyword>
<feature type="domain" description="Lipid A biosynthesis N-terminal" evidence="2">
    <location>
        <begin position="11"/>
        <end position="82"/>
    </location>
</feature>
<name>A0A518AXS3_9BACT</name>